<protein>
    <submittedName>
        <fullName evidence="2">Uncharacterized protein</fullName>
    </submittedName>
</protein>
<name>A0A8H6RN58_9PEZI</name>
<dbReference type="AlphaFoldDB" id="A0A8H6RN58"/>
<organism evidence="2 3">
    <name type="scientific">Pseudocercospora fuligena</name>
    <dbReference type="NCBI Taxonomy" id="685502"/>
    <lineage>
        <taxon>Eukaryota</taxon>
        <taxon>Fungi</taxon>
        <taxon>Dikarya</taxon>
        <taxon>Ascomycota</taxon>
        <taxon>Pezizomycotina</taxon>
        <taxon>Dothideomycetes</taxon>
        <taxon>Dothideomycetidae</taxon>
        <taxon>Mycosphaerellales</taxon>
        <taxon>Mycosphaerellaceae</taxon>
        <taxon>Pseudocercospora</taxon>
    </lineage>
</organism>
<reference evidence="2" key="1">
    <citation type="submission" date="2020-04" db="EMBL/GenBank/DDBJ databases">
        <title>Draft genome resource of the tomato pathogen Pseudocercospora fuligena.</title>
        <authorList>
            <person name="Zaccaron A."/>
        </authorList>
    </citation>
    <scope>NUCLEOTIDE SEQUENCE</scope>
    <source>
        <strain evidence="2">PF001</strain>
    </source>
</reference>
<comment type="caution">
    <text evidence="2">The sequence shown here is derived from an EMBL/GenBank/DDBJ whole genome shotgun (WGS) entry which is preliminary data.</text>
</comment>
<dbReference type="Proteomes" id="UP000660729">
    <property type="component" value="Unassembled WGS sequence"/>
</dbReference>
<evidence type="ECO:0000313" key="2">
    <source>
        <dbReference type="EMBL" id="KAF7194880.1"/>
    </source>
</evidence>
<feature type="region of interest" description="Disordered" evidence="1">
    <location>
        <begin position="33"/>
        <end position="61"/>
    </location>
</feature>
<evidence type="ECO:0000313" key="3">
    <source>
        <dbReference type="Proteomes" id="UP000660729"/>
    </source>
</evidence>
<dbReference type="EMBL" id="JABCIY010000049">
    <property type="protein sequence ID" value="KAF7194880.1"/>
    <property type="molecule type" value="Genomic_DNA"/>
</dbReference>
<evidence type="ECO:0000256" key="1">
    <source>
        <dbReference type="SAM" id="MobiDB-lite"/>
    </source>
</evidence>
<accession>A0A8H6RN58</accession>
<feature type="non-terminal residue" evidence="2">
    <location>
        <position position="74"/>
    </location>
</feature>
<keyword evidence="3" id="KW-1185">Reference proteome</keyword>
<gene>
    <name evidence="2" type="ORF">HII31_03785</name>
</gene>
<sequence>MFATFGIAPSTISKNDLAVEATSDVLEAEVDSRIELDSDPVVPDENPNEPPKQQDDSADKNLLSQLNGIRLLHR</sequence>
<proteinExistence type="predicted"/>